<proteinExistence type="predicted"/>
<evidence type="ECO:0000313" key="2">
    <source>
        <dbReference type="EMBL" id="RRJ29475.1"/>
    </source>
</evidence>
<evidence type="ECO:0000256" key="1">
    <source>
        <dbReference type="SAM" id="Phobius"/>
    </source>
</evidence>
<accession>A0A3P3R7X9</accession>
<feature type="transmembrane region" description="Helical" evidence="1">
    <location>
        <begin position="134"/>
        <end position="153"/>
    </location>
</feature>
<feature type="transmembrane region" description="Helical" evidence="1">
    <location>
        <begin position="78"/>
        <end position="98"/>
    </location>
</feature>
<feature type="transmembrane region" description="Helical" evidence="1">
    <location>
        <begin position="307"/>
        <end position="326"/>
    </location>
</feature>
<evidence type="ECO:0000313" key="3">
    <source>
        <dbReference type="Proteomes" id="UP000282322"/>
    </source>
</evidence>
<keyword evidence="3" id="KW-1185">Reference proteome</keyword>
<dbReference type="RefSeq" id="WP_124955464.1">
    <property type="nucleotide sequence ID" value="NZ_RRCH01000028.1"/>
</dbReference>
<protein>
    <recommendedName>
        <fullName evidence="4">Glycosyltransferase RgtA/B/C/D-like domain-containing protein</fullName>
    </recommendedName>
</protein>
<feature type="transmembrane region" description="Helical" evidence="1">
    <location>
        <begin position="333"/>
        <end position="351"/>
    </location>
</feature>
<keyword evidence="1" id="KW-0472">Membrane</keyword>
<feature type="transmembrane region" description="Helical" evidence="1">
    <location>
        <begin position="242"/>
        <end position="259"/>
    </location>
</feature>
<feature type="transmembrane region" description="Helical" evidence="1">
    <location>
        <begin position="393"/>
        <end position="417"/>
    </location>
</feature>
<name>A0A3P3R7X9_9EURY</name>
<feature type="transmembrane region" description="Helical" evidence="1">
    <location>
        <begin position="183"/>
        <end position="198"/>
    </location>
</feature>
<feature type="transmembrane region" description="Helical" evidence="1">
    <location>
        <begin position="23"/>
        <end position="43"/>
    </location>
</feature>
<dbReference type="EMBL" id="RRCH01000028">
    <property type="protein sequence ID" value="RRJ29475.1"/>
    <property type="molecule type" value="Genomic_DNA"/>
</dbReference>
<feature type="transmembrane region" description="Helical" evidence="1">
    <location>
        <begin position="159"/>
        <end position="176"/>
    </location>
</feature>
<dbReference type="AlphaFoldDB" id="A0A3P3R7X9"/>
<feature type="transmembrane region" description="Helical" evidence="1">
    <location>
        <begin position="104"/>
        <end position="122"/>
    </location>
</feature>
<dbReference type="Proteomes" id="UP000282322">
    <property type="component" value="Unassembled WGS sequence"/>
</dbReference>
<organism evidence="2 3">
    <name type="scientific">Halocatena pleomorpha</name>
    <dbReference type="NCBI Taxonomy" id="1785090"/>
    <lineage>
        <taxon>Archaea</taxon>
        <taxon>Methanobacteriati</taxon>
        <taxon>Methanobacteriota</taxon>
        <taxon>Stenosarchaea group</taxon>
        <taxon>Halobacteria</taxon>
        <taxon>Halobacteriales</taxon>
        <taxon>Natronomonadaceae</taxon>
        <taxon>Halocatena</taxon>
    </lineage>
</organism>
<sequence length="542" mass="59751">MGIVLLPMLLWLLVPLPFYSQDSYLAICFTAIVALAILFRVYVYQYPASMIGLDPDGYAYWVQGVMETGSITAVRDSFYLKAPLFEVFPAIVGLLAGVDAPTAMVVYPALTGLLFPLTALLIVRKLTTDTWSKVAVVAAAIAGFCKMSVVLSYQPIAQTFGVLQWCILLVLLMGYVETRDSRRIVPIVLLFVAAIFTHKLPPTLIVALSVAFSSMVIVINGLEKRGWPILNYKKGISTDRVVLTVSLLSLILYIQYFHVGGLGLRMINRVIFLLQSGSESALYTPPPSYHNAVQVQNTVASILLRRGHGLVLLPLGGISGLILVVANGRDDTVFAFSAAVVASLFIVASLVDPSIGGVGRSLYVAEPVLAALASVCFLRLIPSLLDSDRKRMVLISVGAVLVGFIIIAQIASVTTALPDRPTNYRMYLTDDELAGKQFANEYVSGDISTDSYYASESTIRSISRHEDHEYQRLRLGFLFNSNMSTLEYRHILIRPDVYLYRSSNGIFRITWDVDQRLSSEYHKVYTNGDSVIFDRGKKRVLS</sequence>
<evidence type="ECO:0008006" key="4">
    <source>
        <dbReference type="Google" id="ProtNLM"/>
    </source>
</evidence>
<keyword evidence="1" id="KW-0812">Transmembrane</keyword>
<dbReference type="OrthoDB" id="214905at2157"/>
<feature type="transmembrane region" description="Helical" evidence="1">
    <location>
        <begin position="204"/>
        <end position="222"/>
    </location>
</feature>
<feature type="transmembrane region" description="Helical" evidence="1">
    <location>
        <begin position="363"/>
        <end position="381"/>
    </location>
</feature>
<keyword evidence="1" id="KW-1133">Transmembrane helix</keyword>
<gene>
    <name evidence="2" type="ORF">EIK79_12605</name>
</gene>
<comment type="caution">
    <text evidence="2">The sequence shown here is derived from an EMBL/GenBank/DDBJ whole genome shotgun (WGS) entry which is preliminary data.</text>
</comment>
<reference evidence="2 3" key="1">
    <citation type="submission" date="2018-11" db="EMBL/GenBank/DDBJ databases">
        <title>Taxonoimc description of Halomarina strain SPP-AMP-1.</title>
        <authorList>
            <person name="Pal Y."/>
            <person name="Srinivasana K."/>
            <person name="Verma A."/>
            <person name="Kumar P."/>
        </authorList>
    </citation>
    <scope>NUCLEOTIDE SEQUENCE [LARGE SCALE GENOMIC DNA]</scope>
    <source>
        <strain evidence="2 3">SPP-AMP-1</strain>
    </source>
</reference>